<proteinExistence type="predicted"/>
<evidence type="ECO:0000313" key="2">
    <source>
        <dbReference type="Proteomes" id="UP000821865"/>
    </source>
</evidence>
<dbReference type="EMBL" id="CM023479">
    <property type="protein sequence ID" value="KAH7975166.1"/>
    <property type="molecule type" value="Genomic_DNA"/>
</dbReference>
<evidence type="ECO:0000313" key="1">
    <source>
        <dbReference type="EMBL" id="KAH7975166.1"/>
    </source>
</evidence>
<protein>
    <submittedName>
        <fullName evidence="1">Uncharacterized protein</fullName>
    </submittedName>
</protein>
<name>A0ACB8DS15_DERSI</name>
<sequence>MSNSRASQRAHWNTSARIVFCDDRYELLIAVRTAATAAKMPRSMSNTPRRKKKGSAIRSPKQPSSEPATSGVQDRDIDGTQHQLQECGTTIYGHGDFQRLLCCFVILTLVVLHCHSQASALVARPVDHWCRPPSKFADLSTARWKNVGVPVDDAGNPSECLAYVRPGHQPNDTETVECDEWDYDAAEARRSARSFWNLVCHRTWLLSLANAVYMSGALFVVPVAGCLADTYGRKLVIVSGVAVLLLSTLATCLARTYPLYLVTRFFNSACASTVFVVALILLYEVAPLAYRVFYVGISCSLGAFLADVFLLIVAVFPLSWTLLQVVILSPTVLLVLAACAVHESPAWLLVLCRVDEAEAVMLEAARVNDVHRVTARQAIQRLRTDINRSEATYSSRAVAPGAEVRGAHIAGVFVVTFTLMLGIYGLTWSSRMRKDATISIVSVILSAPSYVGMYLALMTLGRLQFLLAAMSLLGGTCLLFAVAVSANPRVIADALLVVAQCCARVLAPANYLYVAELFPTSMRSTVLCSAYACGRLGAVVASAIAMLEDVGREDLEFAVVGSAVFGGVAVLMRLPETSRGLTDIRSAGGTERDVLKVMQETLNSAPPRPRHKRQRSLSKTRP</sequence>
<dbReference type="Proteomes" id="UP000821865">
    <property type="component" value="Chromosome 10"/>
</dbReference>
<accession>A0ACB8DS15</accession>
<comment type="caution">
    <text evidence="1">The sequence shown here is derived from an EMBL/GenBank/DDBJ whole genome shotgun (WGS) entry which is preliminary data.</text>
</comment>
<keyword evidence="2" id="KW-1185">Reference proteome</keyword>
<gene>
    <name evidence="1" type="ORF">HPB49_024705</name>
</gene>
<reference evidence="1" key="1">
    <citation type="submission" date="2020-05" db="EMBL/GenBank/DDBJ databases">
        <title>Large-scale comparative analyses of tick genomes elucidate their genetic diversity and vector capacities.</title>
        <authorList>
            <person name="Jia N."/>
            <person name="Wang J."/>
            <person name="Shi W."/>
            <person name="Du L."/>
            <person name="Sun Y."/>
            <person name="Zhan W."/>
            <person name="Jiang J."/>
            <person name="Wang Q."/>
            <person name="Zhang B."/>
            <person name="Ji P."/>
            <person name="Sakyi L.B."/>
            <person name="Cui X."/>
            <person name="Yuan T."/>
            <person name="Jiang B."/>
            <person name="Yang W."/>
            <person name="Lam T.T.-Y."/>
            <person name="Chang Q."/>
            <person name="Ding S."/>
            <person name="Wang X."/>
            <person name="Zhu J."/>
            <person name="Ruan X."/>
            <person name="Zhao L."/>
            <person name="Wei J."/>
            <person name="Que T."/>
            <person name="Du C."/>
            <person name="Cheng J."/>
            <person name="Dai P."/>
            <person name="Han X."/>
            <person name="Huang E."/>
            <person name="Gao Y."/>
            <person name="Liu J."/>
            <person name="Shao H."/>
            <person name="Ye R."/>
            <person name="Li L."/>
            <person name="Wei W."/>
            <person name="Wang X."/>
            <person name="Wang C."/>
            <person name="Yang T."/>
            <person name="Huo Q."/>
            <person name="Li W."/>
            <person name="Guo W."/>
            <person name="Chen H."/>
            <person name="Zhou L."/>
            <person name="Ni X."/>
            <person name="Tian J."/>
            <person name="Zhou Y."/>
            <person name="Sheng Y."/>
            <person name="Liu T."/>
            <person name="Pan Y."/>
            <person name="Xia L."/>
            <person name="Li J."/>
            <person name="Zhao F."/>
            <person name="Cao W."/>
        </authorList>
    </citation>
    <scope>NUCLEOTIDE SEQUENCE</scope>
    <source>
        <strain evidence="1">Dsil-2018</strain>
    </source>
</reference>
<organism evidence="1 2">
    <name type="scientific">Dermacentor silvarum</name>
    <name type="common">Tick</name>
    <dbReference type="NCBI Taxonomy" id="543639"/>
    <lineage>
        <taxon>Eukaryota</taxon>
        <taxon>Metazoa</taxon>
        <taxon>Ecdysozoa</taxon>
        <taxon>Arthropoda</taxon>
        <taxon>Chelicerata</taxon>
        <taxon>Arachnida</taxon>
        <taxon>Acari</taxon>
        <taxon>Parasitiformes</taxon>
        <taxon>Ixodida</taxon>
        <taxon>Ixodoidea</taxon>
        <taxon>Ixodidae</taxon>
        <taxon>Rhipicephalinae</taxon>
        <taxon>Dermacentor</taxon>
    </lineage>
</organism>